<comment type="caution">
    <text evidence="2">The sequence shown here is derived from an EMBL/GenBank/DDBJ whole genome shotgun (WGS) entry which is preliminary data.</text>
</comment>
<evidence type="ECO:0000256" key="1">
    <source>
        <dbReference type="SAM" id="Phobius"/>
    </source>
</evidence>
<evidence type="ECO:0000313" key="3">
    <source>
        <dbReference type="Proteomes" id="UP000530928"/>
    </source>
</evidence>
<dbReference type="Proteomes" id="UP000530928">
    <property type="component" value="Unassembled WGS sequence"/>
</dbReference>
<proteinExistence type="predicted"/>
<organism evidence="2 3">
    <name type="scientific">Nonomuraea soli</name>
    <dbReference type="NCBI Taxonomy" id="1032476"/>
    <lineage>
        <taxon>Bacteria</taxon>
        <taxon>Bacillati</taxon>
        <taxon>Actinomycetota</taxon>
        <taxon>Actinomycetes</taxon>
        <taxon>Streptosporangiales</taxon>
        <taxon>Streptosporangiaceae</taxon>
        <taxon>Nonomuraea</taxon>
    </lineage>
</organism>
<name>A0A7W0CKC7_9ACTN</name>
<feature type="transmembrane region" description="Helical" evidence="1">
    <location>
        <begin position="6"/>
        <end position="28"/>
    </location>
</feature>
<dbReference type="EMBL" id="JACDUR010000004">
    <property type="protein sequence ID" value="MBA2892753.1"/>
    <property type="molecule type" value="Genomic_DNA"/>
</dbReference>
<keyword evidence="3" id="KW-1185">Reference proteome</keyword>
<reference evidence="2 3" key="1">
    <citation type="submission" date="2020-07" db="EMBL/GenBank/DDBJ databases">
        <title>Genomic Encyclopedia of Type Strains, Phase IV (KMG-IV): sequencing the most valuable type-strain genomes for metagenomic binning, comparative biology and taxonomic classification.</title>
        <authorList>
            <person name="Goeker M."/>
        </authorList>
    </citation>
    <scope>NUCLEOTIDE SEQUENCE [LARGE SCALE GENOMIC DNA]</scope>
    <source>
        <strain evidence="2 3">DSM 45533</strain>
    </source>
</reference>
<evidence type="ECO:0000313" key="2">
    <source>
        <dbReference type="EMBL" id="MBA2892753.1"/>
    </source>
</evidence>
<sequence>MHRHGFALTPATVAAILLATLLLTLVLLQHLV</sequence>
<keyword evidence="1" id="KW-1133">Transmembrane helix</keyword>
<gene>
    <name evidence="2" type="ORF">HNR30_004107</name>
</gene>
<accession>A0A7W0CKC7</accession>
<dbReference type="AlphaFoldDB" id="A0A7W0CKC7"/>
<keyword evidence="1" id="KW-0812">Transmembrane</keyword>
<keyword evidence="1" id="KW-0472">Membrane</keyword>
<protein>
    <submittedName>
        <fullName evidence="2">Uncharacterized protein</fullName>
    </submittedName>
</protein>